<accession>A0A6B0UST3</accession>
<name>A0A6B0UST3_IXORI</name>
<organism evidence="2">
    <name type="scientific">Ixodes ricinus</name>
    <name type="common">Common tick</name>
    <name type="synonym">Acarus ricinus</name>
    <dbReference type="NCBI Taxonomy" id="34613"/>
    <lineage>
        <taxon>Eukaryota</taxon>
        <taxon>Metazoa</taxon>
        <taxon>Ecdysozoa</taxon>
        <taxon>Arthropoda</taxon>
        <taxon>Chelicerata</taxon>
        <taxon>Arachnida</taxon>
        <taxon>Acari</taxon>
        <taxon>Parasitiformes</taxon>
        <taxon>Ixodida</taxon>
        <taxon>Ixodoidea</taxon>
        <taxon>Ixodidae</taxon>
        <taxon>Ixodinae</taxon>
        <taxon>Ixodes</taxon>
    </lineage>
</organism>
<evidence type="ECO:0000313" key="2">
    <source>
        <dbReference type="EMBL" id="MXU92849.1"/>
    </source>
</evidence>
<feature type="chain" id="PRO_5025350318" evidence="1">
    <location>
        <begin position="24"/>
        <end position="138"/>
    </location>
</feature>
<dbReference type="AlphaFoldDB" id="A0A6B0UST3"/>
<keyword evidence="1" id="KW-0732">Signal</keyword>
<proteinExistence type="predicted"/>
<reference evidence="2" key="1">
    <citation type="submission" date="2019-12" db="EMBL/GenBank/DDBJ databases">
        <title>An insight into the sialome of adult female Ixodes ricinus ticks feeding for 6 days.</title>
        <authorList>
            <person name="Perner J."/>
            <person name="Ribeiro J.M.C."/>
        </authorList>
    </citation>
    <scope>NUCLEOTIDE SEQUENCE</scope>
    <source>
        <strain evidence="2">Semi-engorged</strain>
        <tissue evidence="2">Salivary glands</tissue>
    </source>
</reference>
<sequence length="138" mass="15461">MAVAVQSVVFVDCLLAAVAGTLRQPFHSGLPTCGRPLLHSHHSTASLVFLLHQNGKAESSLPSLMTLTTSWVKPAEQRKEDDGRKEWRIDLWTTNCVFITSSSSSINLYPFPLFLSHCSYSCFYFFPDFYQLPTKCAL</sequence>
<dbReference type="EMBL" id="GIFC01010766">
    <property type="protein sequence ID" value="MXU92849.1"/>
    <property type="molecule type" value="Transcribed_RNA"/>
</dbReference>
<feature type="signal peptide" evidence="1">
    <location>
        <begin position="1"/>
        <end position="23"/>
    </location>
</feature>
<protein>
    <submittedName>
        <fullName evidence="2">Putative secreted protein</fullName>
    </submittedName>
</protein>
<evidence type="ECO:0000256" key="1">
    <source>
        <dbReference type="SAM" id="SignalP"/>
    </source>
</evidence>